<protein>
    <recommendedName>
        <fullName evidence="3">PEP-CTERM protein-sorting domain-containing protein</fullName>
    </recommendedName>
</protein>
<accession>A0ABS8Y0P2</accession>
<organism evidence="1 2">
    <name type="scientific">Pelomonas cellulosilytica</name>
    <dbReference type="NCBI Taxonomy" id="2906762"/>
    <lineage>
        <taxon>Bacteria</taxon>
        <taxon>Pseudomonadati</taxon>
        <taxon>Pseudomonadota</taxon>
        <taxon>Betaproteobacteria</taxon>
        <taxon>Burkholderiales</taxon>
        <taxon>Sphaerotilaceae</taxon>
        <taxon>Roseateles</taxon>
    </lineage>
</organism>
<proteinExistence type="predicted"/>
<keyword evidence="2" id="KW-1185">Reference proteome</keyword>
<evidence type="ECO:0000313" key="1">
    <source>
        <dbReference type="EMBL" id="MCE4557843.1"/>
    </source>
</evidence>
<sequence length="188" mass="19497">MSAGSTGTFFGQVFKRTGAVFSGGGRRLYEGGLSFGASPGLGVNEGDVGFGSSNVYLAEIGGITACTAACAGHEALKNSSFDKYVVKGRLTLRGTLKLASWNDFVARPGMQFYLLDWGSVEGSFASIDTSGLKLAAGSQLDLSQLYTTGEVRVLAAVPQPASWALMTAGSLGVGLMRRVRRPSNGQPA</sequence>
<comment type="caution">
    <text evidence="1">The sequence shown here is derived from an EMBL/GenBank/DDBJ whole genome shotgun (WGS) entry which is preliminary data.</text>
</comment>
<evidence type="ECO:0008006" key="3">
    <source>
        <dbReference type="Google" id="ProtNLM"/>
    </source>
</evidence>
<dbReference type="Proteomes" id="UP001200741">
    <property type="component" value="Unassembled WGS sequence"/>
</dbReference>
<name>A0ABS8Y0P2_9BURK</name>
<gene>
    <name evidence="1" type="ORF">LXT13_25970</name>
</gene>
<dbReference type="RefSeq" id="WP_233375226.1">
    <property type="nucleotide sequence ID" value="NZ_JAJTWU010000013.1"/>
</dbReference>
<dbReference type="EMBL" id="JAJTWU010000013">
    <property type="protein sequence ID" value="MCE4557843.1"/>
    <property type="molecule type" value="Genomic_DNA"/>
</dbReference>
<evidence type="ECO:0000313" key="2">
    <source>
        <dbReference type="Proteomes" id="UP001200741"/>
    </source>
</evidence>
<reference evidence="1 2" key="1">
    <citation type="submission" date="2021-12" db="EMBL/GenBank/DDBJ databases">
        <title>Genome seq of P8.</title>
        <authorList>
            <person name="Seo T."/>
        </authorList>
    </citation>
    <scope>NUCLEOTIDE SEQUENCE [LARGE SCALE GENOMIC DNA]</scope>
    <source>
        <strain evidence="1 2">P8</strain>
    </source>
</reference>